<keyword evidence="1" id="KW-0472">Membrane</keyword>
<dbReference type="AlphaFoldDB" id="R6V0S0"/>
<organism evidence="2 3">
    <name type="scientific">Candidatus Colimorpha enterica</name>
    <dbReference type="NCBI Taxonomy" id="3083063"/>
    <lineage>
        <taxon>Bacteria</taxon>
        <taxon>Pseudomonadati</taxon>
        <taxon>Bacteroidota</taxon>
        <taxon>Bacteroidia</taxon>
        <taxon>Bacteroidales</taxon>
        <taxon>Candidatus Colimorpha</taxon>
    </lineage>
</organism>
<protein>
    <submittedName>
        <fullName evidence="2">Uncharacterized protein</fullName>
    </submittedName>
</protein>
<proteinExistence type="predicted"/>
<accession>R6V0S0</accession>
<evidence type="ECO:0000313" key="3">
    <source>
        <dbReference type="Proteomes" id="UP000017938"/>
    </source>
</evidence>
<keyword evidence="1" id="KW-1133">Transmembrane helix</keyword>
<comment type="caution">
    <text evidence="2">The sequence shown here is derived from an EMBL/GenBank/DDBJ whole genome shotgun (WGS) entry which is preliminary data.</text>
</comment>
<reference evidence="2" key="1">
    <citation type="submission" date="2012-11" db="EMBL/GenBank/DDBJ databases">
        <title>Dependencies among metagenomic species, viruses, plasmids and units of genetic variation.</title>
        <authorList>
            <person name="Nielsen H.B."/>
            <person name="Almeida M."/>
            <person name="Juncker A.S."/>
            <person name="Rasmussen S."/>
            <person name="Li J."/>
            <person name="Sunagawa S."/>
            <person name="Plichta D."/>
            <person name="Gautier L."/>
            <person name="Le Chatelier E."/>
            <person name="Peletier E."/>
            <person name="Bonde I."/>
            <person name="Nielsen T."/>
            <person name="Manichanh C."/>
            <person name="Arumugam M."/>
            <person name="Batto J."/>
            <person name="Santos M.B.Q.D."/>
            <person name="Blom N."/>
            <person name="Borruel N."/>
            <person name="Burgdorf K.S."/>
            <person name="Boumezbeur F."/>
            <person name="Casellas F."/>
            <person name="Dore J."/>
            <person name="Guarner F."/>
            <person name="Hansen T."/>
            <person name="Hildebrand F."/>
            <person name="Kaas R.S."/>
            <person name="Kennedy S."/>
            <person name="Kristiansen K."/>
            <person name="Kultima J.R."/>
            <person name="Leonard P."/>
            <person name="Levenez F."/>
            <person name="Lund O."/>
            <person name="Moumen B."/>
            <person name="Le Paslier D."/>
            <person name="Pons N."/>
            <person name="Pedersen O."/>
            <person name="Prifti E."/>
            <person name="Qin J."/>
            <person name="Raes J."/>
            <person name="Tap J."/>
            <person name="Tims S."/>
            <person name="Ussery D.W."/>
            <person name="Yamada T."/>
            <person name="MetaHit consortium"/>
            <person name="Renault P."/>
            <person name="Sicheritz-Ponten T."/>
            <person name="Bork P."/>
            <person name="Wang J."/>
            <person name="Brunak S."/>
            <person name="Ehrlich S.D."/>
        </authorList>
    </citation>
    <scope>NUCLEOTIDE SEQUENCE [LARGE SCALE GENOMIC DNA]</scope>
</reference>
<dbReference type="Proteomes" id="UP000017938">
    <property type="component" value="Unassembled WGS sequence"/>
</dbReference>
<evidence type="ECO:0000313" key="2">
    <source>
        <dbReference type="EMBL" id="CDC76392.1"/>
    </source>
</evidence>
<gene>
    <name evidence="2" type="ORF">BN580_00156</name>
</gene>
<name>R6V0S0_9BACT</name>
<dbReference type="STRING" id="1263015.BN580_00156"/>
<keyword evidence="1" id="KW-0812">Transmembrane</keyword>
<feature type="transmembrane region" description="Helical" evidence="1">
    <location>
        <begin position="65"/>
        <end position="84"/>
    </location>
</feature>
<evidence type="ECO:0000256" key="1">
    <source>
        <dbReference type="SAM" id="Phobius"/>
    </source>
</evidence>
<dbReference type="EMBL" id="CBFW010000368">
    <property type="protein sequence ID" value="CDC76392.1"/>
    <property type="molecule type" value="Genomic_DNA"/>
</dbReference>
<sequence>MKLFEKHPKLRLIFAAEYLAIFIVCILSLSVGTGIIAVLALFCAYISVVKAGFIRDRNADAVSDFNFDFFCLMATVMLISGVLFR</sequence>